<protein>
    <submittedName>
        <fullName evidence="2">Uncharacterized protein</fullName>
    </submittedName>
</protein>
<organism evidence="2 3">
    <name type="scientific">Dryococelus australis</name>
    <dbReference type="NCBI Taxonomy" id="614101"/>
    <lineage>
        <taxon>Eukaryota</taxon>
        <taxon>Metazoa</taxon>
        <taxon>Ecdysozoa</taxon>
        <taxon>Arthropoda</taxon>
        <taxon>Hexapoda</taxon>
        <taxon>Insecta</taxon>
        <taxon>Pterygota</taxon>
        <taxon>Neoptera</taxon>
        <taxon>Polyneoptera</taxon>
        <taxon>Phasmatodea</taxon>
        <taxon>Verophasmatodea</taxon>
        <taxon>Anareolatae</taxon>
        <taxon>Phasmatidae</taxon>
        <taxon>Eurycanthinae</taxon>
        <taxon>Dryococelus</taxon>
    </lineage>
</organism>
<proteinExistence type="predicted"/>
<evidence type="ECO:0000256" key="1">
    <source>
        <dbReference type="SAM" id="SignalP"/>
    </source>
</evidence>
<evidence type="ECO:0000313" key="2">
    <source>
        <dbReference type="EMBL" id="KAJ8885514.1"/>
    </source>
</evidence>
<feature type="chain" id="PRO_5045475547" evidence="1">
    <location>
        <begin position="18"/>
        <end position="156"/>
    </location>
</feature>
<name>A0ABQ9HMD2_9NEOP</name>
<feature type="signal peptide" evidence="1">
    <location>
        <begin position="1"/>
        <end position="17"/>
    </location>
</feature>
<accession>A0ABQ9HMD2</accession>
<dbReference type="Proteomes" id="UP001159363">
    <property type="component" value="Chromosome X"/>
</dbReference>
<reference evidence="2 3" key="1">
    <citation type="submission" date="2023-02" db="EMBL/GenBank/DDBJ databases">
        <title>LHISI_Scaffold_Assembly.</title>
        <authorList>
            <person name="Stuart O.P."/>
            <person name="Cleave R."/>
            <person name="Magrath M.J.L."/>
            <person name="Mikheyev A.S."/>
        </authorList>
    </citation>
    <scope>NUCLEOTIDE SEQUENCE [LARGE SCALE GENOMIC DNA]</scope>
    <source>
        <strain evidence="2">Daus_M_001</strain>
        <tissue evidence="2">Leg muscle</tissue>
    </source>
</reference>
<keyword evidence="3" id="KW-1185">Reference proteome</keyword>
<gene>
    <name evidence="2" type="ORF">PR048_011712</name>
</gene>
<keyword evidence="1" id="KW-0732">Signal</keyword>
<comment type="caution">
    <text evidence="2">The sequence shown here is derived from an EMBL/GenBank/DDBJ whole genome shotgun (WGS) entry which is preliminary data.</text>
</comment>
<evidence type="ECO:0000313" key="3">
    <source>
        <dbReference type="Proteomes" id="UP001159363"/>
    </source>
</evidence>
<sequence>MSINVLTALHFIARAWSEVKVGTIQNCFEKTGFPGTETGVVLEAHEVISAESNALSVEPNYFGNTTNMKEHCILLRPSSLKARLATHLKSTIRLLQIPVHRHAVEISSAELSISRSADAWELGSQAQPYFSPYMSDESGSGYLETSLASSLLAASF</sequence>
<dbReference type="EMBL" id="JARBHB010000004">
    <property type="protein sequence ID" value="KAJ8885514.1"/>
    <property type="molecule type" value="Genomic_DNA"/>
</dbReference>